<accession>A0A1J4L1H7</accession>
<keyword evidence="2" id="KW-0677">Repeat</keyword>
<dbReference type="RefSeq" id="XP_068368877.1">
    <property type="nucleotide sequence ID" value="XM_068514262.1"/>
</dbReference>
<dbReference type="InterPro" id="IPR015943">
    <property type="entry name" value="WD40/YVTN_repeat-like_dom_sf"/>
</dbReference>
<comment type="caution">
    <text evidence="4">The sequence shown here is derived from an EMBL/GenBank/DDBJ whole genome shotgun (WGS) entry which is preliminary data.</text>
</comment>
<protein>
    <submittedName>
        <fullName evidence="4">Uncharacterized protein</fullName>
    </submittedName>
</protein>
<sequence>MQINSLSISSDASNIAFSLSSGFAIYSLDPLNLVNKSNFQGQITNNAIPIPDSPVVVFNGSNGQSNFSDRSVCAFDYQEHRPTLDIECSESIKKICATKSYFAVLFKSEVKIYRFIPAGLVLQLRYPSFDTNNIPFDMVEISPQNSIIDTSLLANKLKIAVCKHDDTGVVKITSCPTRSEEDILINAASHPLSIVKFNHDGTLIATASEHGTIIRVFNAENSQLVKECRRGSFPANIFSVSFSWHTSFDKILLAAISANGTVHIFSMKSDNNRSVMGVKLGTINGGALAFTPTGKLAVATTAGKLMMYNCDEINNSVNKENEVSIL</sequence>
<dbReference type="GeneID" id="94848966"/>
<dbReference type="EMBL" id="MLAK01000194">
    <property type="protein sequence ID" value="OHT15741.1"/>
    <property type="molecule type" value="Genomic_DNA"/>
</dbReference>
<evidence type="ECO:0000256" key="3">
    <source>
        <dbReference type="ARBA" id="ARBA00025740"/>
    </source>
</evidence>
<evidence type="ECO:0000313" key="4">
    <source>
        <dbReference type="EMBL" id="OHT15741.1"/>
    </source>
</evidence>
<dbReference type="Gene3D" id="2.130.10.10">
    <property type="entry name" value="YVTN repeat-like/Quinoprotein amine dehydrogenase"/>
    <property type="match status" value="1"/>
</dbReference>
<reference evidence="4" key="1">
    <citation type="submission" date="2016-10" db="EMBL/GenBank/DDBJ databases">
        <authorList>
            <person name="Benchimol M."/>
            <person name="Almeida L.G."/>
            <person name="Vasconcelos A.T."/>
            <person name="Perreira-Neves A."/>
            <person name="Rosa I.A."/>
            <person name="Tasca T."/>
            <person name="Bogo M.R."/>
            <person name="de Souza W."/>
        </authorList>
    </citation>
    <scope>NUCLEOTIDE SEQUENCE [LARGE SCALE GENOMIC DNA]</scope>
    <source>
        <strain evidence="4">K</strain>
    </source>
</reference>
<name>A0A1J4L1H7_9EUKA</name>
<dbReference type="PANTHER" id="PTHR11227">
    <property type="entry name" value="WD-REPEAT PROTEIN INTERACTING WITH PHOSPHOINOSIDES WIPI -RELATED"/>
    <property type="match status" value="1"/>
</dbReference>
<gene>
    <name evidence="4" type="ORF">TRFO_42345</name>
</gene>
<dbReference type="Pfam" id="PF21032">
    <property type="entry name" value="PROPPIN"/>
    <property type="match status" value="1"/>
</dbReference>
<proteinExistence type="inferred from homology"/>
<dbReference type="InterPro" id="IPR048720">
    <property type="entry name" value="PROPPIN"/>
</dbReference>
<dbReference type="InterPro" id="IPR036322">
    <property type="entry name" value="WD40_repeat_dom_sf"/>
</dbReference>
<comment type="similarity">
    <text evidence="3">Belongs to the WD repeat PROPPIN family.</text>
</comment>
<evidence type="ECO:0000256" key="1">
    <source>
        <dbReference type="ARBA" id="ARBA00022574"/>
    </source>
</evidence>
<keyword evidence="5" id="KW-1185">Reference proteome</keyword>
<evidence type="ECO:0000256" key="2">
    <source>
        <dbReference type="ARBA" id="ARBA00022737"/>
    </source>
</evidence>
<organism evidence="4 5">
    <name type="scientific">Tritrichomonas foetus</name>
    <dbReference type="NCBI Taxonomy" id="1144522"/>
    <lineage>
        <taxon>Eukaryota</taxon>
        <taxon>Metamonada</taxon>
        <taxon>Parabasalia</taxon>
        <taxon>Tritrichomonadida</taxon>
        <taxon>Tritrichomonadidae</taxon>
        <taxon>Tritrichomonas</taxon>
    </lineage>
</organism>
<dbReference type="AlphaFoldDB" id="A0A1J4L1H7"/>
<dbReference type="OrthoDB" id="1667587at2759"/>
<dbReference type="VEuPathDB" id="TrichDB:TRFO_42345"/>
<keyword evidence="1" id="KW-0853">WD repeat</keyword>
<dbReference type="SUPFAM" id="SSF50978">
    <property type="entry name" value="WD40 repeat-like"/>
    <property type="match status" value="1"/>
</dbReference>
<evidence type="ECO:0000313" key="5">
    <source>
        <dbReference type="Proteomes" id="UP000179807"/>
    </source>
</evidence>
<dbReference type="Proteomes" id="UP000179807">
    <property type="component" value="Unassembled WGS sequence"/>
</dbReference>